<dbReference type="AlphaFoldDB" id="A0A177WIN7"/>
<dbReference type="OrthoDB" id="27187at2759"/>
<evidence type="ECO:0000313" key="10">
    <source>
        <dbReference type="Proteomes" id="UP000077115"/>
    </source>
</evidence>
<dbReference type="InterPro" id="IPR025977">
    <property type="entry name" value="Cnd3_C"/>
</dbReference>
<dbReference type="GO" id="GO:0007076">
    <property type="term" value="P:mitotic chromosome condensation"/>
    <property type="evidence" value="ECO:0007669"/>
    <property type="project" value="InterPro"/>
</dbReference>
<dbReference type="InterPro" id="IPR027165">
    <property type="entry name" value="CND3"/>
</dbReference>
<dbReference type="PANTHER" id="PTHR14418:SF5">
    <property type="entry name" value="CONDENSIN COMPLEX SUBUNIT 3"/>
    <property type="match status" value="1"/>
</dbReference>
<evidence type="ECO:0000256" key="3">
    <source>
        <dbReference type="ARBA" id="ARBA00022454"/>
    </source>
</evidence>
<dbReference type="Gene3D" id="1.25.10.10">
    <property type="entry name" value="Leucine-rich Repeat Variant"/>
    <property type="match status" value="1"/>
</dbReference>
<keyword evidence="4" id="KW-0132">Cell division</keyword>
<dbReference type="GO" id="GO:0051301">
    <property type="term" value="P:cell division"/>
    <property type="evidence" value="ECO:0007669"/>
    <property type="project" value="UniProtKB-KW"/>
</dbReference>
<dbReference type="VEuPathDB" id="FungiDB:BDEG_23084"/>
<feature type="domain" description="Nuclear condensin complex subunit 3 C-terminal" evidence="8">
    <location>
        <begin position="473"/>
        <end position="735"/>
    </location>
</feature>
<protein>
    <recommendedName>
        <fullName evidence="8">Nuclear condensin complex subunit 3 C-terminal domain-containing protein</fullName>
    </recommendedName>
</protein>
<evidence type="ECO:0000256" key="7">
    <source>
        <dbReference type="ARBA" id="ARBA00023306"/>
    </source>
</evidence>
<dbReference type="Proteomes" id="UP000077115">
    <property type="component" value="Unassembled WGS sequence"/>
</dbReference>
<organism evidence="9 10">
    <name type="scientific">Batrachochytrium dendrobatidis (strain JEL423)</name>
    <dbReference type="NCBI Taxonomy" id="403673"/>
    <lineage>
        <taxon>Eukaryota</taxon>
        <taxon>Fungi</taxon>
        <taxon>Fungi incertae sedis</taxon>
        <taxon>Chytridiomycota</taxon>
        <taxon>Chytridiomycota incertae sedis</taxon>
        <taxon>Chytridiomycetes</taxon>
        <taxon>Rhizophydiales</taxon>
        <taxon>Rhizophydiales incertae sedis</taxon>
        <taxon>Batrachochytrium</taxon>
    </lineage>
</organism>
<sequence>MVSSTLQSVFQDTVKTTSTHRKNAAALLKLHRKMDPVSFSAAFEECVLRILVLGKGDVYADRAVKFINSYLDSLNHGVENGANFISVTVLPLLLKGLVSSLKAVRYRSLQILASALNNLEEISEAQFIVIKDSLMVRLRDKEASIRAGAAICLCRLQGGCDDTDAIQIQEHLVKLLQYDSSSDVRKNILWNIKIDSHSLDALLSRACDIDASIRKLLYVQLSVSQIHYSMLDIGKRTELLQRGLQDRDLGTRTACMRLLCDSWIIQMGGIDKFVSSLDIHEAESSAMLMALFKHDTKLRFTHQDFDWTNLNPQLAFFLKTYAAYLRISTNDDKLDELIPSLSDFVNVLEHYMNLVIGTDDEAEKLKYEYVVQELAEMCFSLDLCDEIGRRKLEEFLEMTLVESDLPEAVMSKLIRLGLKVSAEAVYIKRLPGMIEKICNMYNLASTLRESHLDKDGVEPAAEWSDEKSICALKCMEILHSTFQLLGFQCPEYPEIYTLLEEYVFPCMANPIPAISELALACLAQCSLTNPTIASTNMDVFYTLLSAKDARANICFKFFVDLILSNRIESLQDNKTGITTKLRHFLQCENETYLSQAVEGYCKLFLFDKLEDSEALLALLILYYHPSTAHLQRLRQSLSYFFPIYGHSKPWQLKEIFVRSILSFSEMTRASPSSMLQPITIASQILDWLSTPLHADSNNVDATFYADLAISCLTAATDASPVNRRLMCQVISKLQLSSSLPADKIEQMQILVEQLQSIMSDPSSINALKKFSKNVFGAESLEIYNNTESTDFGNILQSVSHLKL</sequence>
<keyword evidence="6" id="KW-0226">DNA condensation</keyword>
<evidence type="ECO:0000256" key="1">
    <source>
        <dbReference type="ARBA" id="ARBA00004286"/>
    </source>
</evidence>
<dbReference type="GO" id="GO:0000793">
    <property type="term" value="C:condensed chromosome"/>
    <property type="evidence" value="ECO:0007669"/>
    <property type="project" value="TreeGrafter"/>
</dbReference>
<gene>
    <name evidence="9" type="ORF">BDEG_23084</name>
</gene>
<dbReference type="GO" id="GO:0000796">
    <property type="term" value="C:condensin complex"/>
    <property type="evidence" value="ECO:0007669"/>
    <property type="project" value="InterPro"/>
</dbReference>
<evidence type="ECO:0000313" key="9">
    <source>
        <dbReference type="EMBL" id="OAJ39221.1"/>
    </source>
</evidence>
<dbReference type="SUPFAM" id="SSF48371">
    <property type="entry name" value="ARM repeat"/>
    <property type="match status" value="1"/>
</dbReference>
<dbReference type="InterPro" id="IPR016024">
    <property type="entry name" value="ARM-type_fold"/>
</dbReference>
<keyword evidence="7" id="KW-0131">Cell cycle</keyword>
<evidence type="ECO:0000256" key="4">
    <source>
        <dbReference type="ARBA" id="ARBA00022618"/>
    </source>
</evidence>
<proteinExistence type="inferred from homology"/>
<accession>A0A177WIN7</accession>
<comment type="similarity">
    <text evidence="2">Belongs to the CND3 (condensin subunit 3) family.</text>
</comment>
<comment type="subcellular location">
    <subcellularLocation>
        <location evidence="1">Chromosome</location>
    </subcellularLocation>
</comment>
<dbReference type="Pfam" id="PF12719">
    <property type="entry name" value="Cnd3"/>
    <property type="match status" value="1"/>
</dbReference>
<dbReference type="InterPro" id="IPR011989">
    <property type="entry name" value="ARM-like"/>
</dbReference>
<dbReference type="EMBL" id="DS022302">
    <property type="protein sequence ID" value="OAJ39221.1"/>
    <property type="molecule type" value="Genomic_DNA"/>
</dbReference>
<name>A0A177WIN7_BATDL</name>
<dbReference type="PANTHER" id="PTHR14418">
    <property type="entry name" value="CONDENSIN COMPLEX SUBUNIT 3-RELATED"/>
    <property type="match status" value="1"/>
</dbReference>
<keyword evidence="3" id="KW-0158">Chromosome</keyword>
<evidence type="ECO:0000259" key="8">
    <source>
        <dbReference type="Pfam" id="PF12719"/>
    </source>
</evidence>
<dbReference type="eggNOG" id="KOG2025">
    <property type="taxonomic scope" value="Eukaryota"/>
</dbReference>
<evidence type="ECO:0000256" key="5">
    <source>
        <dbReference type="ARBA" id="ARBA00022776"/>
    </source>
</evidence>
<reference evidence="9 10" key="1">
    <citation type="submission" date="2006-10" db="EMBL/GenBank/DDBJ databases">
        <title>The Genome Sequence of Batrachochytrium dendrobatidis JEL423.</title>
        <authorList>
            <consortium name="The Broad Institute Genome Sequencing Platform"/>
            <person name="Birren B."/>
            <person name="Lander E."/>
            <person name="Galagan J."/>
            <person name="Cuomo C."/>
            <person name="Devon K."/>
            <person name="Jaffe D."/>
            <person name="Butler J."/>
            <person name="Alvarez P."/>
            <person name="Gnerre S."/>
            <person name="Grabherr M."/>
            <person name="Kleber M."/>
            <person name="Mauceli E."/>
            <person name="Brockman W."/>
            <person name="Young S."/>
            <person name="LaButti K."/>
            <person name="Sykes S."/>
            <person name="DeCaprio D."/>
            <person name="Crawford M."/>
            <person name="Koehrsen M."/>
            <person name="Engels R."/>
            <person name="Montgomery P."/>
            <person name="Pearson M."/>
            <person name="Howarth C."/>
            <person name="Larson L."/>
            <person name="White J."/>
            <person name="O'Leary S."/>
            <person name="Kodira C."/>
            <person name="Zeng Q."/>
            <person name="Yandava C."/>
            <person name="Alvarado L."/>
            <person name="Longcore J."/>
            <person name="James T."/>
        </authorList>
    </citation>
    <scope>NUCLEOTIDE SEQUENCE [LARGE SCALE GENOMIC DNA]</scope>
    <source>
        <strain evidence="9 10">JEL423</strain>
    </source>
</reference>
<reference evidence="9 10" key="2">
    <citation type="submission" date="2016-05" db="EMBL/GenBank/DDBJ databases">
        <title>Lineage-specific infection strategies underlie the spectrum of fungal disease in amphibians.</title>
        <authorList>
            <person name="Cuomo C.A."/>
            <person name="Farrer R.A."/>
            <person name="James T."/>
            <person name="Longcore J."/>
            <person name="Birren B."/>
        </authorList>
    </citation>
    <scope>NUCLEOTIDE SEQUENCE [LARGE SCALE GENOMIC DNA]</scope>
    <source>
        <strain evidence="9 10">JEL423</strain>
    </source>
</reference>
<keyword evidence="5" id="KW-0498">Mitosis</keyword>
<evidence type="ECO:0000256" key="2">
    <source>
        <dbReference type="ARBA" id="ARBA00006533"/>
    </source>
</evidence>
<dbReference type="STRING" id="403673.A0A177WIN7"/>
<evidence type="ECO:0000256" key="6">
    <source>
        <dbReference type="ARBA" id="ARBA00023067"/>
    </source>
</evidence>